<gene>
    <name evidence="3" type="ORF">SAY87_027013</name>
</gene>
<feature type="region of interest" description="Disordered" evidence="1">
    <location>
        <begin position="260"/>
        <end position="290"/>
    </location>
</feature>
<dbReference type="GO" id="GO:0008270">
    <property type="term" value="F:zinc ion binding"/>
    <property type="evidence" value="ECO:0007669"/>
    <property type="project" value="InterPro"/>
</dbReference>
<feature type="domain" description="Cobalamin-independent methionine synthase MetE N-terminal" evidence="2">
    <location>
        <begin position="1"/>
        <end position="189"/>
    </location>
</feature>
<dbReference type="EMBL" id="JAXIOK010000018">
    <property type="protein sequence ID" value="KAK4749564.1"/>
    <property type="molecule type" value="Genomic_DNA"/>
</dbReference>
<dbReference type="SUPFAM" id="SSF51726">
    <property type="entry name" value="UROD/MetE-like"/>
    <property type="match status" value="1"/>
</dbReference>
<feature type="compositionally biased region" description="Polar residues" evidence="1">
    <location>
        <begin position="281"/>
        <end position="290"/>
    </location>
</feature>
<sequence>MARGNTYAPAMEMTKLFDTNYHYIVPELGPDVNFSYASHKAVNEYKEAKALGIDTVPVLVGPVSYLLLSKPTKGVEKTFSLLSLLGKVLPVYKEVVSELKAAGASWIQVDEHGLVMDLDSEKLLAFSEAYSELESTLSGLNVIIGTYFTDVPAETYQVLTTLKGVSGFRFDLVHGPKNLDLIMGGFPSGNTYKLVISTSCSLLHNAVDLVSELKLDMEIKSCLGFFQQKVVEVNALAKALSGQKDEEFFAVSAAAQASRKSSPRVTDEAAQKAAAPLKGSDPTTTIGSFSETPELKRIRHEYKDKKYSDDMNSSSDEGSNQPFLSNPIKVYSYRLINDVTLKYTTVMVGEPLRGLMTEYNLL</sequence>
<dbReference type="Proteomes" id="UP001345219">
    <property type="component" value="Chromosome 21"/>
</dbReference>
<evidence type="ECO:0000313" key="3">
    <source>
        <dbReference type="EMBL" id="KAK4749564.1"/>
    </source>
</evidence>
<name>A0AAN7H1Z6_9MYRT</name>
<evidence type="ECO:0000259" key="2">
    <source>
        <dbReference type="Pfam" id="PF08267"/>
    </source>
</evidence>
<dbReference type="GO" id="GO:0008652">
    <property type="term" value="P:amino acid biosynthetic process"/>
    <property type="evidence" value="ECO:0007669"/>
    <property type="project" value="InterPro"/>
</dbReference>
<dbReference type="PANTHER" id="PTHR30519">
    <property type="entry name" value="5-METHYLTETRAHYDROPTEROYLTRIGLUTAMATE--HOMOCYSTEINE METHYLTRANSFERASE"/>
    <property type="match status" value="1"/>
</dbReference>
<dbReference type="InterPro" id="IPR013215">
    <property type="entry name" value="Cbl-indep_Met_Synth_N"/>
</dbReference>
<evidence type="ECO:0000256" key="1">
    <source>
        <dbReference type="SAM" id="MobiDB-lite"/>
    </source>
</evidence>
<dbReference type="AlphaFoldDB" id="A0AAN7H1Z6"/>
<dbReference type="Gene3D" id="3.20.20.210">
    <property type="match status" value="2"/>
</dbReference>
<organism evidence="3 4">
    <name type="scientific">Trapa incisa</name>
    <dbReference type="NCBI Taxonomy" id="236973"/>
    <lineage>
        <taxon>Eukaryota</taxon>
        <taxon>Viridiplantae</taxon>
        <taxon>Streptophyta</taxon>
        <taxon>Embryophyta</taxon>
        <taxon>Tracheophyta</taxon>
        <taxon>Spermatophyta</taxon>
        <taxon>Magnoliopsida</taxon>
        <taxon>eudicotyledons</taxon>
        <taxon>Gunneridae</taxon>
        <taxon>Pentapetalae</taxon>
        <taxon>rosids</taxon>
        <taxon>malvids</taxon>
        <taxon>Myrtales</taxon>
        <taxon>Lythraceae</taxon>
        <taxon>Trapa</taxon>
    </lineage>
</organism>
<accession>A0AAN7H1Z6</accession>
<proteinExistence type="predicted"/>
<evidence type="ECO:0000313" key="4">
    <source>
        <dbReference type="Proteomes" id="UP001345219"/>
    </source>
</evidence>
<protein>
    <recommendedName>
        <fullName evidence="2">Cobalamin-independent methionine synthase MetE N-terminal domain-containing protein</fullName>
    </recommendedName>
</protein>
<comment type="caution">
    <text evidence="3">The sequence shown here is derived from an EMBL/GenBank/DDBJ whole genome shotgun (WGS) entry which is preliminary data.</text>
</comment>
<reference evidence="3 4" key="1">
    <citation type="journal article" date="2023" name="Hortic Res">
        <title>Pangenome of water caltrop reveals structural variations and asymmetric subgenome divergence after allopolyploidization.</title>
        <authorList>
            <person name="Zhang X."/>
            <person name="Chen Y."/>
            <person name="Wang L."/>
            <person name="Yuan Y."/>
            <person name="Fang M."/>
            <person name="Shi L."/>
            <person name="Lu R."/>
            <person name="Comes H.P."/>
            <person name="Ma Y."/>
            <person name="Chen Y."/>
            <person name="Huang G."/>
            <person name="Zhou Y."/>
            <person name="Zheng Z."/>
            <person name="Qiu Y."/>
        </authorList>
    </citation>
    <scope>NUCLEOTIDE SEQUENCE [LARGE SCALE GENOMIC DNA]</scope>
    <source>
        <tissue evidence="3">Roots</tissue>
    </source>
</reference>
<dbReference type="InterPro" id="IPR038071">
    <property type="entry name" value="UROD/MetE-like_sf"/>
</dbReference>
<dbReference type="Pfam" id="PF08267">
    <property type="entry name" value="Meth_synt_1"/>
    <property type="match status" value="1"/>
</dbReference>
<keyword evidence="4" id="KW-1185">Reference proteome</keyword>
<dbReference type="GO" id="GO:0003871">
    <property type="term" value="F:5-methyltetrahydropteroyltriglutamate-homocysteine S-methyltransferase activity"/>
    <property type="evidence" value="ECO:0007669"/>
    <property type="project" value="InterPro"/>
</dbReference>